<dbReference type="AlphaFoldDB" id="V5SEW6"/>
<feature type="transmembrane region" description="Helical" evidence="8">
    <location>
        <begin position="370"/>
        <end position="393"/>
    </location>
</feature>
<comment type="similarity">
    <text evidence="6">Belongs to the ABC-4 integral membrane protein family.</text>
</comment>
<dbReference type="HOGENOM" id="CLU_000604_8_0_5"/>
<dbReference type="InterPro" id="IPR050250">
    <property type="entry name" value="Macrolide_Exporter_MacB"/>
</dbReference>
<dbReference type="PANTHER" id="PTHR30572:SF4">
    <property type="entry name" value="ABC TRANSPORTER PERMEASE YTRF"/>
    <property type="match status" value="1"/>
</dbReference>
<keyword evidence="3 8" id="KW-0812">Transmembrane</keyword>
<keyword evidence="2" id="KW-1003">Cell membrane</keyword>
<evidence type="ECO:0000256" key="2">
    <source>
        <dbReference type="ARBA" id="ARBA00022475"/>
    </source>
</evidence>
<evidence type="ECO:0000256" key="1">
    <source>
        <dbReference type="ARBA" id="ARBA00004651"/>
    </source>
</evidence>
<evidence type="ECO:0000256" key="4">
    <source>
        <dbReference type="ARBA" id="ARBA00022989"/>
    </source>
</evidence>
<evidence type="ECO:0000256" key="5">
    <source>
        <dbReference type="ARBA" id="ARBA00023136"/>
    </source>
</evidence>
<protein>
    <submittedName>
        <fullName evidence="11">Peptide ABC transporter permease</fullName>
    </submittedName>
</protein>
<evidence type="ECO:0000256" key="8">
    <source>
        <dbReference type="SAM" id="Phobius"/>
    </source>
</evidence>
<dbReference type="InterPro" id="IPR003838">
    <property type="entry name" value="ABC3_permease_C"/>
</dbReference>
<keyword evidence="5 8" id="KW-0472">Membrane</keyword>
<feature type="domain" description="MacB-like periplasmic core" evidence="10">
    <location>
        <begin position="21"/>
        <end position="249"/>
    </location>
</feature>
<proteinExistence type="inferred from homology"/>
<name>V5SEW6_9HYPH</name>
<dbReference type="GO" id="GO:0005886">
    <property type="term" value="C:plasma membrane"/>
    <property type="evidence" value="ECO:0007669"/>
    <property type="project" value="UniProtKB-SubCell"/>
</dbReference>
<feature type="transmembrane region" description="Helical" evidence="8">
    <location>
        <begin position="21"/>
        <end position="42"/>
    </location>
</feature>
<dbReference type="PATRIC" id="fig|1029756.8.peg.3129"/>
<feature type="domain" description="ABC3 transporter permease C-terminal" evidence="9">
    <location>
        <begin position="291"/>
        <end position="403"/>
    </location>
</feature>
<keyword evidence="12" id="KW-1185">Reference proteome</keyword>
<dbReference type="KEGG" id="hni:W911_15020"/>
<sequence length="410" mass="43348">MSFLDSILIAINALRVNLLRSVLTTLGIVIGVASVIILVAVGTGASSEVDRQIKALGTNMLVVFPGSMRSMGRAQGAGTDLPLSEVDVVAIRDKIQGVVGVSGQLNETAPMVRGNTNWSTTVSGIHADYLFVRDWPLESGRDLTVGDVRSGARVAVIGKTVAKEIFPDEDPIGATVRITNVPFEIVGVLASKGQSAMGRDQDDVVLVPITTARARISGRTQVQNDRVGILHVKIDAGADMAEAQEEIESLLRQRRANTRGNQDTFSVRNLAETMKARTEVLTTMSYLLAATSVISLIVGGIGIMNIMLVSVTERTREIGLRMAVGGRRRDILQQFLVEAVSLCLLGGLIGIIIGVLASAAIAFVADWPILVSPSVLAGALAAAAATGICFGLFPARRAAYLNPIDALRSE</sequence>
<evidence type="ECO:0000313" key="12">
    <source>
        <dbReference type="Proteomes" id="UP000018542"/>
    </source>
</evidence>
<feature type="coiled-coil region" evidence="7">
    <location>
        <begin position="233"/>
        <end position="260"/>
    </location>
</feature>
<evidence type="ECO:0000259" key="10">
    <source>
        <dbReference type="Pfam" id="PF12704"/>
    </source>
</evidence>
<dbReference type="STRING" id="1029756.W911_15020"/>
<feature type="transmembrane region" description="Helical" evidence="8">
    <location>
        <begin position="335"/>
        <end position="364"/>
    </location>
</feature>
<evidence type="ECO:0000256" key="3">
    <source>
        <dbReference type="ARBA" id="ARBA00022692"/>
    </source>
</evidence>
<evidence type="ECO:0000256" key="7">
    <source>
        <dbReference type="SAM" id="Coils"/>
    </source>
</evidence>
<evidence type="ECO:0000256" key="6">
    <source>
        <dbReference type="ARBA" id="ARBA00038076"/>
    </source>
</evidence>
<dbReference type="Pfam" id="PF12704">
    <property type="entry name" value="MacB_PCD"/>
    <property type="match status" value="1"/>
</dbReference>
<dbReference type="EMBL" id="CP006912">
    <property type="protein sequence ID" value="AHB49406.1"/>
    <property type="molecule type" value="Genomic_DNA"/>
</dbReference>
<reference evidence="11 12" key="1">
    <citation type="journal article" date="2014" name="Genome Announc.">
        <title>Complete Genome Sequence of Hyphomicrobium nitrativorans Strain NL23, a Denitrifying Bacterium Isolated from Biofilm of a Methanol-Fed Denitrification System Treating Seawater at the Montreal Biodome.</title>
        <authorList>
            <person name="Martineau C."/>
            <person name="Villeneuve C."/>
            <person name="Mauffrey F."/>
            <person name="Villemur R."/>
        </authorList>
    </citation>
    <scope>NUCLEOTIDE SEQUENCE [LARGE SCALE GENOMIC DNA]</scope>
    <source>
        <strain evidence="11">NL23</strain>
    </source>
</reference>
<evidence type="ECO:0000313" key="11">
    <source>
        <dbReference type="EMBL" id="AHB49406.1"/>
    </source>
</evidence>
<accession>V5SEW6</accession>
<dbReference type="OrthoDB" id="9802264at2"/>
<dbReference type="PANTHER" id="PTHR30572">
    <property type="entry name" value="MEMBRANE COMPONENT OF TRANSPORTER-RELATED"/>
    <property type="match status" value="1"/>
</dbReference>
<comment type="subcellular location">
    <subcellularLocation>
        <location evidence="1">Cell membrane</location>
        <topology evidence="1">Multi-pass membrane protein</topology>
    </subcellularLocation>
</comment>
<organism evidence="11 12">
    <name type="scientific">Hyphomicrobium nitrativorans NL23</name>
    <dbReference type="NCBI Taxonomy" id="1029756"/>
    <lineage>
        <taxon>Bacteria</taxon>
        <taxon>Pseudomonadati</taxon>
        <taxon>Pseudomonadota</taxon>
        <taxon>Alphaproteobacteria</taxon>
        <taxon>Hyphomicrobiales</taxon>
        <taxon>Hyphomicrobiaceae</taxon>
        <taxon>Hyphomicrobium</taxon>
    </lineage>
</organism>
<dbReference type="Pfam" id="PF02687">
    <property type="entry name" value="FtsX"/>
    <property type="match status" value="1"/>
</dbReference>
<dbReference type="RefSeq" id="WP_023788310.1">
    <property type="nucleotide sequence ID" value="NC_022997.1"/>
</dbReference>
<dbReference type="Proteomes" id="UP000018542">
    <property type="component" value="Chromosome"/>
</dbReference>
<feature type="transmembrane region" description="Helical" evidence="8">
    <location>
        <begin position="286"/>
        <end position="311"/>
    </location>
</feature>
<dbReference type="InterPro" id="IPR025857">
    <property type="entry name" value="MacB_PCD"/>
</dbReference>
<evidence type="ECO:0000259" key="9">
    <source>
        <dbReference type="Pfam" id="PF02687"/>
    </source>
</evidence>
<keyword evidence="4 8" id="KW-1133">Transmembrane helix</keyword>
<keyword evidence="7" id="KW-0175">Coiled coil</keyword>
<gene>
    <name evidence="11" type="ORF">W911_15020</name>
</gene>
<dbReference type="GO" id="GO:0022857">
    <property type="term" value="F:transmembrane transporter activity"/>
    <property type="evidence" value="ECO:0007669"/>
    <property type="project" value="TreeGrafter"/>
</dbReference>